<dbReference type="FunFam" id="3.30.565.10:FF:000006">
    <property type="entry name" value="Sensor histidine kinase WalK"/>
    <property type="match status" value="1"/>
</dbReference>
<dbReference type="Pfam" id="PF00512">
    <property type="entry name" value="HisKA"/>
    <property type="match status" value="1"/>
</dbReference>
<reference evidence="15 16" key="1">
    <citation type="journal article" date="2011" name="J. Bacteriol.">
        <title>Draft genome sequence of the thermoalkaliphilic Caldalkalibacillus thermarum strain TA2.A1.</title>
        <authorList>
            <person name="Kalamorz F."/>
            <person name="Keis S."/>
            <person name="McMillan D.G."/>
            <person name="Olsson K."/>
            <person name="Stanton J.A."/>
            <person name="Stockwell P."/>
            <person name="Black M.A."/>
            <person name="Klingeman D.M."/>
            <person name="Land M.L."/>
            <person name="Han C.S."/>
            <person name="Martin S.L."/>
            <person name="Becher S.A."/>
            <person name="Peddie C.J."/>
            <person name="Morgan H.W."/>
            <person name="Matthies D."/>
            <person name="Preiss L."/>
            <person name="Meier T."/>
            <person name="Brown S.D."/>
            <person name="Cook G.M."/>
        </authorList>
    </citation>
    <scope>NUCLEOTIDE SEQUENCE [LARGE SCALE GENOMIC DNA]</scope>
    <source>
        <strain evidence="15 16">TA2.A1</strain>
    </source>
</reference>
<dbReference type="InterPro" id="IPR035965">
    <property type="entry name" value="PAS-like_dom_sf"/>
</dbReference>
<evidence type="ECO:0000313" key="15">
    <source>
        <dbReference type="EMBL" id="EGL83197.1"/>
    </source>
</evidence>
<dbReference type="InterPro" id="IPR036890">
    <property type="entry name" value="HATPase_C_sf"/>
</dbReference>
<accession>F5L643</accession>
<evidence type="ECO:0000256" key="1">
    <source>
        <dbReference type="ARBA" id="ARBA00000085"/>
    </source>
</evidence>
<dbReference type="Gene3D" id="3.30.565.10">
    <property type="entry name" value="Histidine kinase-like ATPase, C-terminal domain"/>
    <property type="match status" value="1"/>
</dbReference>
<dbReference type="Gene3D" id="3.30.450.20">
    <property type="entry name" value="PAS domain"/>
    <property type="match status" value="1"/>
</dbReference>
<name>F5L643_CALTT</name>
<dbReference type="InterPro" id="IPR003661">
    <property type="entry name" value="HisK_dim/P_dom"/>
</dbReference>
<sequence length="601" mass="68310">MSFLWRSVVGKLWMTIILLVTVVLVILAILLVQFFDHFYFEQQNEELKHLAFKIADIFETYEHHSEARYITKELVEVSQTTLVVIGPDQHEFWKVSADKRLPIIDVEILFNDSDLQQVFFGRTIDKRGHFPVYIDGRMVELDVLIVAAPIMIEGTPHGAVFLYQMLDVINETIEATKRIILYSAGIAIFLTTIFAFFLSTRITYPLRQMKMAADNIAKGDFNSRVSIRSNDEIGDLALTFNHMAKQLNDSIQALSHEKELLTSILRSMVDGVITLDRKGEVILLNPPAEKMLKTWRYEENMEDEPHKLPRLLLDVFDQVVQTEGEHVRTVSAQGRFWTIVMAPLYNRETLRGAVAVVRDMTEEKRLDKLRKDFVANVSHELRTPLAMLQGYSEALVDDVVDSAEERKELAKIIHEESMRMGRLVSELLDLARIQAGHVELDLKPLPLGPIVHKTLRKFTNLAKEAGISLLEDVQESDQCYQVDEDRLEQILTNLIDNAIRHTPPQGTVTVQLKEDAHGAHISVKDTGDGIPEEDLPFVFERFYKADKARTRGKSGTGLGLAIVKDLVEAHHGHIDVHSKVGEGTTFTIHLPRDLSGERVAR</sequence>
<dbReference type="SUPFAM" id="SSF158472">
    <property type="entry name" value="HAMP domain-like"/>
    <property type="match status" value="1"/>
</dbReference>
<dbReference type="InterPro" id="IPR004358">
    <property type="entry name" value="Sig_transdc_His_kin-like_C"/>
</dbReference>
<feature type="transmembrane region" description="Helical" evidence="12">
    <location>
        <begin position="12"/>
        <end position="35"/>
    </location>
</feature>
<dbReference type="GO" id="GO:0004721">
    <property type="term" value="F:phosphoprotein phosphatase activity"/>
    <property type="evidence" value="ECO:0007669"/>
    <property type="project" value="TreeGrafter"/>
</dbReference>
<dbReference type="GO" id="GO:0000155">
    <property type="term" value="F:phosphorelay sensor kinase activity"/>
    <property type="evidence" value="ECO:0007669"/>
    <property type="project" value="InterPro"/>
</dbReference>
<dbReference type="EMBL" id="AFCE01000120">
    <property type="protein sequence ID" value="EGL83197.1"/>
    <property type="molecule type" value="Genomic_DNA"/>
</dbReference>
<keyword evidence="9" id="KW-0067">ATP-binding</keyword>
<keyword evidence="10" id="KW-0902">Two-component regulatory system</keyword>
<dbReference type="InterPro" id="IPR041328">
    <property type="entry name" value="HisK_sensor"/>
</dbReference>
<dbReference type="PANTHER" id="PTHR45453:SF1">
    <property type="entry name" value="PHOSPHATE REGULON SENSOR PROTEIN PHOR"/>
    <property type="match status" value="1"/>
</dbReference>
<dbReference type="FunFam" id="1.10.287.130:FF:000001">
    <property type="entry name" value="Two-component sensor histidine kinase"/>
    <property type="match status" value="1"/>
</dbReference>
<keyword evidence="11 12" id="KW-0472">Membrane</keyword>
<dbReference type="SMART" id="SM00388">
    <property type="entry name" value="HisKA"/>
    <property type="match status" value="1"/>
</dbReference>
<feature type="transmembrane region" description="Helical" evidence="12">
    <location>
        <begin position="179"/>
        <end position="198"/>
    </location>
</feature>
<dbReference type="GO" id="GO:0005886">
    <property type="term" value="C:plasma membrane"/>
    <property type="evidence" value="ECO:0007669"/>
    <property type="project" value="UniProtKB-SubCell"/>
</dbReference>
<dbReference type="EC" id="2.7.13.3" evidence="3"/>
<dbReference type="PANTHER" id="PTHR45453">
    <property type="entry name" value="PHOSPHATE REGULON SENSOR PROTEIN PHOR"/>
    <property type="match status" value="1"/>
</dbReference>
<gene>
    <name evidence="15" type="ORF">CathTA2_1256</name>
</gene>
<comment type="caution">
    <text evidence="15">The sequence shown here is derived from an EMBL/GenBank/DDBJ whole genome shotgun (WGS) entry which is preliminary data.</text>
</comment>
<dbReference type="Gene3D" id="6.10.340.10">
    <property type="match status" value="1"/>
</dbReference>
<evidence type="ECO:0000259" key="14">
    <source>
        <dbReference type="PROSITE" id="PS50885"/>
    </source>
</evidence>
<dbReference type="PRINTS" id="PR00344">
    <property type="entry name" value="BCTRLSENSOR"/>
</dbReference>
<keyword evidence="12" id="KW-0812">Transmembrane</keyword>
<evidence type="ECO:0000256" key="2">
    <source>
        <dbReference type="ARBA" id="ARBA00004651"/>
    </source>
</evidence>
<evidence type="ECO:0000256" key="4">
    <source>
        <dbReference type="ARBA" id="ARBA00022475"/>
    </source>
</evidence>
<evidence type="ECO:0000256" key="5">
    <source>
        <dbReference type="ARBA" id="ARBA00022553"/>
    </source>
</evidence>
<evidence type="ECO:0000256" key="8">
    <source>
        <dbReference type="ARBA" id="ARBA00022777"/>
    </source>
</evidence>
<keyword evidence="5" id="KW-0597">Phosphoprotein</keyword>
<dbReference type="InterPro" id="IPR003660">
    <property type="entry name" value="HAMP_dom"/>
</dbReference>
<keyword evidence="4" id="KW-1003">Cell membrane</keyword>
<evidence type="ECO:0000259" key="13">
    <source>
        <dbReference type="PROSITE" id="PS50109"/>
    </source>
</evidence>
<dbReference type="SMART" id="SM00304">
    <property type="entry name" value="HAMP"/>
    <property type="match status" value="1"/>
</dbReference>
<dbReference type="GO" id="GO:0016036">
    <property type="term" value="P:cellular response to phosphate starvation"/>
    <property type="evidence" value="ECO:0007669"/>
    <property type="project" value="TreeGrafter"/>
</dbReference>
<evidence type="ECO:0000256" key="9">
    <source>
        <dbReference type="ARBA" id="ARBA00022840"/>
    </source>
</evidence>
<evidence type="ECO:0000256" key="12">
    <source>
        <dbReference type="SAM" id="Phobius"/>
    </source>
</evidence>
<dbReference type="InterPro" id="IPR050351">
    <property type="entry name" value="BphY/WalK/GraS-like"/>
</dbReference>
<organism evidence="15 16">
    <name type="scientific">Caldalkalibacillus thermarum (strain TA2.A1)</name>
    <dbReference type="NCBI Taxonomy" id="986075"/>
    <lineage>
        <taxon>Bacteria</taxon>
        <taxon>Bacillati</taxon>
        <taxon>Bacillota</taxon>
        <taxon>Bacilli</taxon>
        <taxon>Bacillales</taxon>
        <taxon>Bacillaceae</taxon>
        <taxon>Caldalkalibacillus</taxon>
    </lineage>
</organism>
<dbReference type="InterPro" id="IPR003594">
    <property type="entry name" value="HATPase_dom"/>
</dbReference>
<proteinExistence type="predicted"/>
<dbReference type="CDD" id="cd00075">
    <property type="entry name" value="HATPase"/>
    <property type="match status" value="1"/>
</dbReference>
<dbReference type="eggNOG" id="COG5002">
    <property type="taxonomic scope" value="Bacteria"/>
</dbReference>
<keyword evidence="8 15" id="KW-0418">Kinase</keyword>
<dbReference type="Gene3D" id="1.10.287.130">
    <property type="match status" value="1"/>
</dbReference>
<dbReference type="CDD" id="cd00082">
    <property type="entry name" value="HisKA"/>
    <property type="match status" value="1"/>
</dbReference>
<evidence type="ECO:0000256" key="10">
    <source>
        <dbReference type="ARBA" id="ARBA00023012"/>
    </source>
</evidence>
<evidence type="ECO:0000256" key="6">
    <source>
        <dbReference type="ARBA" id="ARBA00022679"/>
    </source>
</evidence>
<dbReference type="Pfam" id="PF18698">
    <property type="entry name" value="HisK_sensor"/>
    <property type="match status" value="1"/>
</dbReference>
<dbReference type="CDD" id="cd06225">
    <property type="entry name" value="HAMP"/>
    <property type="match status" value="1"/>
</dbReference>
<keyword evidence="7" id="KW-0547">Nucleotide-binding</keyword>
<protein>
    <recommendedName>
        <fullName evidence="3">histidine kinase</fullName>
        <ecNumber evidence="3">2.7.13.3</ecNumber>
    </recommendedName>
</protein>
<dbReference type="InterPro" id="IPR005467">
    <property type="entry name" value="His_kinase_dom"/>
</dbReference>
<dbReference type="PROSITE" id="PS50885">
    <property type="entry name" value="HAMP"/>
    <property type="match status" value="1"/>
</dbReference>
<evidence type="ECO:0000256" key="3">
    <source>
        <dbReference type="ARBA" id="ARBA00012438"/>
    </source>
</evidence>
<dbReference type="InterPro" id="IPR036097">
    <property type="entry name" value="HisK_dim/P_sf"/>
</dbReference>
<dbReference type="SUPFAM" id="SSF55785">
    <property type="entry name" value="PYP-like sensor domain (PAS domain)"/>
    <property type="match status" value="1"/>
</dbReference>
<dbReference type="SMART" id="SM00387">
    <property type="entry name" value="HATPase_c"/>
    <property type="match status" value="1"/>
</dbReference>
<keyword evidence="12" id="KW-1133">Transmembrane helix</keyword>
<comment type="catalytic activity">
    <reaction evidence="1">
        <text>ATP + protein L-histidine = ADP + protein N-phospho-L-histidine.</text>
        <dbReference type="EC" id="2.7.13.3"/>
    </reaction>
</comment>
<feature type="domain" description="HAMP" evidence="14">
    <location>
        <begin position="200"/>
        <end position="252"/>
    </location>
</feature>
<evidence type="ECO:0000313" key="16">
    <source>
        <dbReference type="Proteomes" id="UP000010716"/>
    </source>
</evidence>
<dbReference type="SUPFAM" id="SSF47384">
    <property type="entry name" value="Homodimeric domain of signal transducing histidine kinase"/>
    <property type="match status" value="1"/>
</dbReference>
<dbReference type="GO" id="GO:0005524">
    <property type="term" value="F:ATP binding"/>
    <property type="evidence" value="ECO:0007669"/>
    <property type="project" value="UniProtKB-KW"/>
</dbReference>
<dbReference type="SUPFAM" id="SSF55874">
    <property type="entry name" value="ATPase domain of HSP90 chaperone/DNA topoisomerase II/histidine kinase"/>
    <property type="match status" value="1"/>
</dbReference>
<keyword evidence="6" id="KW-0808">Transferase</keyword>
<dbReference type="Pfam" id="PF02518">
    <property type="entry name" value="HATPase_c"/>
    <property type="match status" value="1"/>
</dbReference>
<dbReference type="PROSITE" id="PS50109">
    <property type="entry name" value="HIS_KIN"/>
    <property type="match status" value="1"/>
</dbReference>
<evidence type="ECO:0000256" key="11">
    <source>
        <dbReference type="ARBA" id="ARBA00023136"/>
    </source>
</evidence>
<dbReference type="AlphaFoldDB" id="F5L643"/>
<feature type="domain" description="Histidine kinase" evidence="13">
    <location>
        <begin position="376"/>
        <end position="594"/>
    </location>
</feature>
<evidence type="ECO:0000256" key="7">
    <source>
        <dbReference type="ARBA" id="ARBA00022741"/>
    </source>
</evidence>
<comment type="subcellular location">
    <subcellularLocation>
        <location evidence="2">Cell membrane</location>
        <topology evidence="2">Multi-pass membrane protein</topology>
    </subcellularLocation>
</comment>
<dbReference type="Proteomes" id="UP000010716">
    <property type="component" value="Unassembled WGS sequence"/>
</dbReference>
<dbReference type="Pfam" id="PF00672">
    <property type="entry name" value="HAMP"/>
    <property type="match status" value="1"/>
</dbReference>